<dbReference type="SUPFAM" id="SSF161098">
    <property type="entry name" value="MetI-like"/>
    <property type="match status" value="1"/>
</dbReference>
<dbReference type="PROSITE" id="PS50928">
    <property type="entry name" value="ABC_TM1"/>
    <property type="match status" value="1"/>
</dbReference>
<feature type="transmembrane region" description="Helical" evidence="7">
    <location>
        <begin position="159"/>
        <end position="182"/>
    </location>
</feature>
<comment type="similarity">
    <text evidence="7">Belongs to the binding-protein-dependent transport system permease family.</text>
</comment>
<comment type="caution">
    <text evidence="9">The sequence shown here is derived from an EMBL/GenBank/DDBJ whole genome shotgun (WGS) entry which is preliminary data.</text>
</comment>
<evidence type="ECO:0000256" key="2">
    <source>
        <dbReference type="ARBA" id="ARBA00022448"/>
    </source>
</evidence>
<dbReference type="InterPro" id="IPR045621">
    <property type="entry name" value="BPD_transp_1_N"/>
</dbReference>
<evidence type="ECO:0000256" key="7">
    <source>
        <dbReference type="RuleBase" id="RU363032"/>
    </source>
</evidence>
<feature type="transmembrane region" description="Helical" evidence="7">
    <location>
        <begin position="126"/>
        <end position="147"/>
    </location>
</feature>
<keyword evidence="10" id="KW-1185">Reference proteome</keyword>
<gene>
    <name evidence="9" type="ORF">Krac_3078</name>
</gene>
<evidence type="ECO:0000256" key="4">
    <source>
        <dbReference type="ARBA" id="ARBA00022692"/>
    </source>
</evidence>
<evidence type="ECO:0000256" key="5">
    <source>
        <dbReference type="ARBA" id="ARBA00022989"/>
    </source>
</evidence>
<feature type="transmembrane region" description="Helical" evidence="7">
    <location>
        <begin position="306"/>
        <end position="332"/>
    </location>
</feature>
<evidence type="ECO:0000256" key="6">
    <source>
        <dbReference type="ARBA" id="ARBA00023136"/>
    </source>
</evidence>
<accession>D6U0E4</accession>
<dbReference type="eggNOG" id="COG0601">
    <property type="taxonomic scope" value="Bacteria"/>
</dbReference>
<evidence type="ECO:0000256" key="3">
    <source>
        <dbReference type="ARBA" id="ARBA00022475"/>
    </source>
</evidence>
<keyword evidence="3" id="KW-1003">Cell membrane</keyword>
<dbReference type="InParanoid" id="D6U0E4"/>
<dbReference type="CDD" id="cd06261">
    <property type="entry name" value="TM_PBP2"/>
    <property type="match status" value="1"/>
</dbReference>
<name>D6U0E4_KTERA</name>
<comment type="subcellular location">
    <subcellularLocation>
        <location evidence="1 7">Cell membrane</location>
        <topology evidence="1 7">Multi-pass membrane protein</topology>
    </subcellularLocation>
</comment>
<dbReference type="GO" id="GO:0005886">
    <property type="term" value="C:plasma membrane"/>
    <property type="evidence" value="ECO:0007669"/>
    <property type="project" value="UniProtKB-SubCell"/>
</dbReference>
<dbReference type="STRING" id="485913.Krac_3078"/>
<dbReference type="AlphaFoldDB" id="D6U0E4"/>
<feature type="transmembrane region" description="Helical" evidence="7">
    <location>
        <begin position="260"/>
        <end position="286"/>
    </location>
</feature>
<feature type="transmembrane region" description="Helical" evidence="7">
    <location>
        <begin position="202"/>
        <end position="220"/>
    </location>
</feature>
<keyword evidence="6 7" id="KW-0472">Membrane</keyword>
<sequence>MAACWRSQPDSHTQYITSKLVKEYNVARYIAQRLLFMLPVALLVSFMTFMTIHLVPGDPARVLLGEEATPQTIAALHQQLGLDKSLPEQFGTWLWQAFHGNLGQSIQLQQPVLQSIWQRLPASAELGISALLFSLLLAFPLGVYAATHRNTWIDWLVNIVSLLGTATPAFVLGLFLLLLFAVNLRIFPPGGYISFQEDPAGNLRYLILPMITLGAGSIAVNMRQIRASMIEVLSQDYVRTARAKGLRERTILYTHALRNAIIPVLTIIGLQVGAILAGTFAIETIFLWPGIGQLAVTSILSKDYPVVQGVVLLSALSYMAANLLVDVGYAVLDPRIGFEAK</sequence>
<evidence type="ECO:0000313" key="10">
    <source>
        <dbReference type="Proteomes" id="UP000004508"/>
    </source>
</evidence>
<dbReference type="Pfam" id="PF19300">
    <property type="entry name" value="BPD_transp_1_N"/>
    <property type="match status" value="1"/>
</dbReference>
<dbReference type="Pfam" id="PF00528">
    <property type="entry name" value="BPD_transp_1"/>
    <property type="match status" value="1"/>
</dbReference>
<keyword evidence="2 7" id="KW-0813">Transport</keyword>
<dbReference type="InterPro" id="IPR035906">
    <property type="entry name" value="MetI-like_sf"/>
</dbReference>
<protein>
    <submittedName>
        <fullName evidence="9">Binding-protein-dependent transport systems inner membrane component</fullName>
    </submittedName>
</protein>
<keyword evidence="4 7" id="KW-0812">Transmembrane</keyword>
<evidence type="ECO:0000259" key="8">
    <source>
        <dbReference type="PROSITE" id="PS50928"/>
    </source>
</evidence>
<feature type="transmembrane region" description="Helical" evidence="7">
    <location>
        <begin position="34"/>
        <end position="55"/>
    </location>
</feature>
<feature type="domain" description="ABC transmembrane type-1" evidence="8">
    <location>
        <begin position="120"/>
        <end position="325"/>
    </location>
</feature>
<evidence type="ECO:0000256" key="1">
    <source>
        <dbReference type="ARBA" id="ARBA00004651"/>
    </source>
</evidence>
<keyword evidence="5 7" id="KW-1133">Transmembrane helix</keyword>
<proteinExistence type="inferred from homology"/>
<dbReference type="EMBL" id="ADVG01000004">
    <property type="protein sequence ID" value="EFH82284.1"/>
    <property type="molecule type" value="Genomic_DNA"/>
</dbReference>
<dbReference type="Proteomes" id="UP000004508">
    <property type="component" value="Unassembled WGS sequence"/>
</dbReference>
<dbReference type="Gene3D" id="1.10.3720.10">
    <property type="entry name" value="MetI-like"/>
    <property type="match status" value="1"/>
</dbReference>
<dbReference type="PANTHER" id="PTHR43163:SF6">
    <property type="entry name" value="DIPEPTIDE TRANSPORT SYSTEM PERMEASE PROTEIN DPPB-RELATED"/>
    <property type="match status" value="1"/>
</dbReference>
<organism evidence="9 10">
    <name type="scientific">Ktedonobacter racemifer DSM 44963</name>
    <dbReference type="NCBI Taxonomy" id="485913"/>
    <lineage>
        <taxon>Bacteria</taxon>
        <taxon>Bacillati</taxon>
        <taxon>Chloroflexota</taxon>
        <taxon>Ktedonobacteria</taxon>
        <taxon>Ktedonobacterales</taxon>
        <taxon>Ktedonobacteraceae</taxon>
        <taxon>Ktedonobacter</taxon>
    </lineage>
</organism>
<evidence type="ECO:0000313" key="9">
    <source>
        <dbReference type="EMBL" id="EFH82284.1"/>
    </source>
</evidence>
<reference evidence="9 10" key="1">
    <citation type="journal article" date="2011" name="Stand. Genomic Sci.">
        <title>Non-contiguous finished genome sequence and contextual data of the filamentous soil bacterium Ktedonobacter racemifer type strain (SOSP1-21).</title>
        <authorList>
            <person name="Chang Y.J."/>
            <person name="Land M."/>
            <person name="Hauser L."/>
            <person name="Chertkov O."/>
            <person name="Del Rio T.G."/>
            <person name="Nolan M."/>
            <person name="Copeland A."/>
            <person name="Tice H."/>
            <person name="Cheng J.F."/>
            <person name="Lucas S."/>
            <person name="Han C."/>
            <person name="Goodwin L."/>
            <person name="Pitluck S."/>
            <person name="Ivanova N."/>
            <person name="Ovchinikova G."/>
            <person name="Pati A."/>
            <person name="Chen A."/>
            <person name="Palaniappan K."/>
            <person name="Mavromatis K."/>
            <person name="Liolios K."/>
            <person name="Brettin T."/>
            <person name="Fiebig A."/>
            <person name="Rohde M."/>
            <person name="Abt B."/>
            <person name="Goker M."/>
            <person name="Detter J.C."/>
            <person name="Woyke T."/>
            <person name="Bristow J."/>
            <person name="Eisen J.A."/>
            <person name="Markowitz V."/>
            <person name="Hugenholtz P."/>
            <person name="Kyrpides N.C."/>
            <person name="Klenk H.P."/>
            <person name="Lapidus A."/>
        </authorList>
    </citation>
    <scope>NUCLEOTIDE SEQUENCE [LARGE SCALE GENOMIC DNA]</scope>
    <source>
        <strain evidence="10">DSM 44963</strain>
    </source>
</reference>
<dbReference type="InterPro" id="IPR000515">
    <property type="entry name" value="MetI-like"/>
</dbReference>
<dbReference type="GO" id="GO:0055085">
    <property type="term" value="P:transmembrane transport"/>
    <property type="evidence" value="ECO:0007669"/>
    <property type="project" value="InterPro"/>
</dbReference>
<dbReference type="PANTHER" id="PTHR43163">
    <property type="entry name" value="DIPEPTIDE TRANSPORT SYSTEM PERMEASE PROTEIN DPPB-RELATED"/>
    <property type="match status" value="1"/>
</dbReference>